<evidence type="ECO:0000313" key="3">
    <source>
        <dbReference type="Proteomes" id="UP001218218"/>
    </source>
</evidence>
<comment type="caution">
    <text evidence="2">The sequence shown here is derived from an EMBL/GenBank/DDBJ whole genome shotgun (WGS) entry which is preliminary data.</text>
</comment>
<feature type="region of interest" description="Disordered" evidence="1">
    <location>
        <begin position="1"/>
        <end position="22"/>
    </location>
</feature>
<dbReference type="EMBL" id="JARIHO010000045">
    <property type="protein sequence ID" value="KAJ7323917.1"/>
    <property type="molecule type" value="Genomic_DNA"/>
</dbReference>
<name>A0AAD7EGY2_9AGAR</name>
<feature type="region of interest" description="Disordered" evidence="1">
    <location>
        <begin position="184"/>
        <end position="220"/>
    </location>
</feature>
<evidence type="ECO:0000256" key="1">
    <source>
        <dbReference type="SAM" id="MobiDB-lite"/>
    </source>
</evidence>
<evidence type="ECO:0000313" key="2">
    <source>
        <dbReference type="EMBL" id="KAJ7323917.1"/>
    </source>
</evidence>
<accession>A0AAD7EGY2</accession>
<dbReference type="Proteomes" id="UP001218218">
    <property type="component" value="Unassembled WGS sequence"/>
</dbReference>
<sequence length="470" mass="51701">MARPHPWNTDVPPDGSPSRKATGLWRMSSTGEMNYAIPNFRSRCSTPMLTEVNGKVTANSNAIGTREGARGSARAACALLRRHLAVAARAVAATAAVAAAGHGLRRHDSQGGSHLPLWPEPFQIYLIQVAMSGVGSHGRYGNTHNHQREAQVRKLLRDKSRDLTNQTAGEVECKIREVQIGSRDEHGLRTNNQRRKSIAPSPTSVYRASAADPDGDDLESAEDVCSSMRCRERSAKLRTQARVERSSESAEQQVRNEGIAPKERGKISLLAIRLKLALWRTYKLSEPRANGRWVRYWCLTLYERDLEEIVVGGSKRRITASAFARINTVTPSSPLFRHVGFCPAQCSGCLGASLHVLQVSIRSTSVALQWSETFPTVLNVLARWQLMIRALASRFPCFPDHNDGFLGSLGTLFSSAELDLSFCASAEDAASTERSAQNMADRVLLNARNVEYGMVQIRPTQRTANAALED</sequence>
<gene>
    <name evidence="2" type="ORF">DFH08DRAFT_817399</name>
</gene>
<organism evidence="2 3">
    <name type="scientific">Mycena albidolilacea</name>
    <dbReference type="NCBI Taxonomy" id="1033008"/>
    <lineage>
        <taxon>Eukaryota</taxon>
        <taxon>Fungi</taxon>
        <taxon>Dikarya</taxon>
        <taxon>Basidiomycota</taxon>
        <taxon>Agaricomycotina</taxon>
        <taxon>Agaricomycetes</taxon>
        <taxon>Agaricomycetidae</taxon>
        <taxon>Agaricales</taxon>
        <taxon>Marasmiineae</taxon>
        <taxon>Mycenaceae</taxon>
        <taxon>Mycena</taxon>
    </lineage>
</organism>
<proteinExistence type="predicted"/>
<protein>
    <submittedName>
        <fullName evidence="2">Uncharacterized protein</fullName>
    </submittedName>
</protein>
<reference evidence="2" key="1">
    <citation type="submission" date="2023-03" db="EMBL/GenBank/DDBJ databases">
        <title>Massive genome expansion in bonnet fungi (Mycena s.s.) driven by repeated elements and novel gene families across ecological guilds.</title>
        <authorList>
            <consortium name="Lawrence Berkeley National Laboratory"/>
            <person name="Harder C.B."/>
            <person name="Miyauchi S."/>
            <person name="Viragh M."/>
            <person name="Kuo A."/>
            <person name="Thoen E."/>
            <person name="Andreopoulos B."/>
            <person name="Lu D."/>
            <person name="Skrede I."/>
            <person name="Drula E."/>
            <person name="Henrissat B."/>
            <person name="Morin E."/>
            <person name="Kohler A."/>
            <person name="Barry K."/>
            <person name="LaButti K."/>
            <person name="Morin E."/>
            <person name="Salamov A."/>
            <person name="Lipzen A."/>
            <person name="Mereny Z."/>
            <person name="Hegedus B."/>
            <person name="Baldrian P."/>
            <person name="Stursova M."/>
            <person name="Weitz H."/>
            <person name="Taylor A."/>
            <person name="Grigoriev I.V."/>
            <person name="Nagy L.G."/>
            <person name="Martin F."/>
            <person name="Kauserud H."/>
        </authorList>
    </citation>
    <scope>NUCLEOTIDE SEQUENCE</scope>
    <source>
        <strain evidence="2">CBHHK002</strain>
    </source>
</reference>
<keyword evidence="3" id="KW-1185">Reference proteome</keyword>
<dbReference type="AlphaFoldDB" id="A0AAD7EGY2"/>